<keyword evidence="2" id="KW-1185">Reference proteome</keyword>
<dbReference type="Proteomes" id="UP000494040">
    <property type="component" value="Unassembled WGS sequence"/>
</dbReference>
<reference evidence="1" key="1">
    <citation type="submission" date="2022-01" db="UniProtKB">
        <authorList>
            <consortium name="EnsemblMetazoa"/>
        </authorList>
    </citation>
    <scope>IDENTIFICATION</scope>
</reference>
<dbReference type="EnsemblMetazoa" id="XM_014401524.1">
    <property type="protein sequence ID" value="XP_014257010.1"/>
    <property type="gene ID" value="LOC106670867"/>
</dbReference>
<dbReference type="AlphaFoldDB" id="A0A8I6S559"/>
<protein>
    <submittedName>
        <fullName evidence="1">Uncharacterized protein</fullName>
    </submittedName>
</protein>
<evidence type="ECO:0000313" key="2">
    <source>
        <dbReference type="Proteomes" id="UP000494040"/>
    </source>
</evidence>
<dbReference type="KEGG" id="clec:106670867"/>
<organism evidence="1 2">
    <name type="scientific">Cimex lectularius</name>
    <name type="common">Bed bug</name>
    <name type="synonym">Acanthia lectularia</name>
    <dbReference type="NCBI Taxonomy" id="79782"/>
    <lineage>
        <taxon>Eukaryota</taxon>
        <taxon>Metazoa</taxon>
        <taxon>Ecdysozoa</taxon>
        <taxon>Arthropoda</taxon>
        <taxon>Hexapoda</taxon>
        <taxon>Insecta</taxon>
        <taxon>Pterygota</taxon>
        <taxon>Neoptera</taxon>
        <taxon>Paraneoptera</taxon>
        <taxon>Hemiptera</taxon>
        <taxon>Heteroptera</taxon>
        <taxon>Panheteroptera</taxon>
        <taxon>Cimicomorpha</taxon>
        <taxon>Cimicidae</taxon>
        <taxon>Cimex</taxon>
    </lineage>
</organism>
<accession>A0A8I6S559</accession>
<dbReference type="GeneID" id="106670867"/>
<evidence type="ECO:0000313" key="1">
    <source>
        <dbReference type="EnsemblMetazoa" id="XP_014257010.1"/>
    </source>
</evidence>
<dbReference type="OrthoDB" id="6618750at2759"/>
<name>A0A8I6S559_CIMLE</name>
<proteinExistence type="predicted"/>
<sequence length="581" mass="64758">MLHSCWLYMGSEQSGSQHFLVKLQRRDGGSEEMKVITILCAVAAVSAYREPAPLGKDGVVVDTPEVAAVKLDHYHKLAKAGGAVPHQLHHSHYRHHEYTPVDNGERYHGPPAPLNHDGTVADTPEVAHLKSERVAQLSHAFAKVHHAHYVQKRSLGHYQGPPAPLNHDGTVDDTVEVKHAKAVHFAAVADALSKNHVEDNSNTVYERRLNKYDGSYESLNHDGTVAQTLEVQHDKTVHFAEPNRALQTYRSFHKRSAQHAYPVLVNEDEHLRYHGPPAPLNHDGTVADTPEVAYLKAVRVAQLARAFSVAPKGPPLTHEGNVDHLPEVKHATAAHLHALYEAYAKAPKSQEENYHFVEKRSYEPAEHYQGPPAPLNHDGTVAETPEVQQLRAVHLHTVAAAYARAPKGAPLKHDGTVDDTPEVKHVKNARIHALIDAYAKAPQGYYQEEEQYHKLNKRSLRYHGPPAPLNHDGTVAETPEVRHLKAEHLAAVAEAFAKAPKHYRANDFQDDRKYRGFTQPVLFQVHPKSESGQFFHIEKPHVPHFRPAPLNHDGTVAETPEVQARKIEHLKAYHKVASQLG</sequence>
<dbReference type="RefSeq" id="XP_014257010.1">
    <property type="nucleotide sequence ID" value="XM_014401524.1"/>
</dbReference>